<evidence type="ECO:0000313" key="4">
    <source>
        <dbReference type="Proteomes" id="UP000254938"/>
    </source>
</evidence>
<dbReference type="EMBL" id="UAWN01000012">
    <property type="protein sequence ID" value="SQC15575.1"/>
    <property type="molecule type" value="Genomic_DNA"/>
</dbReference>
<dbReference type="AlphaFoldDB" id="A0A2X3D4A2"/>
<reference evidence="3 4" key="1">
    <citation type="submission" date="2018-06" db="EMBL/GenBank/DDBJ databases">
        <authorList>
            <consortium name="Pathogen Informatics"/>
            <person name="Doyle S."/>
        </authorList>
    </citation>
    <scope>NUCLEOTIDE SEQUENCE [LARGE SCALE GENOMIC DNA]</scope>
    <source>
        <strain evidence="1 3">NCTC9128</strain>
        <strain evidence="2 4">NCTC9140</strain>
    </source>
</reference>
<name>A0A2X3D4A2_KLEPN</name>
<sequence>MTRKKISIVRLLETPQAQEAMAKAVVDHRNSFTSPTRLASQPVIGMEMALATPNEVMTQVPWLSDEPRLPAMVGIATLAIVESSTCMNVASDSAMVIMTSCAPSSGFCCCITLTPNYPALA</sequence>
<protein>
    <submittedName>
        <fullName evidence="1">Uncharacterized protein</fullName>
    </submittedName>
</protein>
<proteinExistence type="predicted"/>
<evidence type="ECO:0000313" key="3">
    <source>
        <dbReference type="Proteomes" id="UP000251088"/>
    </source>
</evidence>
<organism evidence="1 3">
    <name type="scientific">Klebsiella pneumoniae</name>
    <dbReference type="NCBI Taxonomy" id="573"/>
    <lineage>
        <taxon>Bacteria</taxon>
        <taxon>Pseudomonadati</taxon>
        <taxon>Pseudomonadota</taxon>
        <taxon>Gammaproteobacteria</taxon>
        <taxon>Enterobacterales</taxon>
        <taxon>Enterobacteriaceae</taxon>
        <taxon>Klebsiella/Raoultella group</taxon>
        <taxon>Klebsiella</taxon>
        <taxon>Klebsiella pneumoniae complex</taxon>
    </lineage>
</organism>
<dbReference type="EMBL" id="UGKQ01000007">
    <property type="protein sequence ID" value="STS84581.1"/>
    <property type="molecule type" value="Genomic_DNA"/>
</dbReference>
<accession>A0A2X3D4A2</accession>
<gene>
    <name evidence="1" type="ORF">NCTC9128_03670</name>
    <name evidence="2" type="ORF">NCTC9140_06386</name>
</gene>
<evidence type="ECO:0000313" key="1">
    <source>
        <dbReference type="EMBL" id="SQC15575.1"/>
    </source>
</evidence>
<evidence type="ECO:0000313" key="2">
    <source>
        <dbReference type="EMBL" id="STS84581.1"/>
    </source>
</evidence>
<dbReference type="Proteomes" id="UP000254938">
    <property type="component" value="Unassembled WGS sequence"/>
</dbReference>
<dbReference type="Proteomes" id="UP000251088">
    <property type="component" value="Unassembled WGS sequence"/>
</dbReference>
<dbReference type="AntiFam" id="ANF00279">
    <property type="entry name" value="Spurious ORF (shadow ORF of EmrB)"/>
</dbReference>